<name>A0AAV2F630_9ROSI</name>
<sequence>MGSQETPSTPTNHLPLLLSVAAANCFPTVAPTYASPLTNRLPLTPSAVASSRFQFHRSRTTPVIVRNRPGFSILGSQEVSRTLFVPLCCIFVRAQKANDGEQIEEIVEPIPLLELAIDR</sequence>
<accession>A0AAV2F630</accession>
<dbReference type="AlphaFoldDB" id="A0AAV2F630"/>
<protein>
    <submittedName>
        <fullName evidence="1">Uncharacterized protein</fullName>
    </submittedName>
</protein>
<proteinExistence type="predicted"/>
<organism evidence="1 2">
    <name type="scientific">Linum trigynum</name>
    <dbReference type="NCBI Taxonomy" id="586398"/>
    <lineage>
        <taxon>Eukaryota</taxon>
        <taxon>Viridiplantae</taxon>
        <taxon>Streptophyta</taxon>
        <taxon>Embryophyta</taxon>
        <taxon>Tracheophyta</taxon>
        <taxon>Spermatophyta</taxon>
        <taxon>Magnoliopsida</taxon>
        <taxon>eudicotyledons</taxon>
        <taxon>Gunneridae</taxon>
        <taxon>Pentapetalae</taxon>
        <taxon>rosids</taxon>
        <taxon>fabids</taxon>
        <taxon>Malpighiales</taxon>
        <taxon>Linaceae</taxon>
        <taxon>Linum</taxon>
    </lineage>
</organism>
<gene>
    <name evidence="1" type="ORF">LTRI10_LOCUS34002</name>
</gene>
<reference evidence="1 2" key="1">
    <citation type="submission" date="2024-04" db="EMBL/GenBank/DDBJ databases">
        <authorList>
            <person name="Fracassetti M."/>
        </authorList>
    </citation>
    <scope>NUCLEOTIDE SEQUENCE [LARGE SCALE GENOMIC DNA]</scope>
</reference>
<evidence type="ECO:0000313" key="2">
    <source>
        <dbReference type="Proteomes" id="UP001497516"/>
    </source>
</evidence>
<keyword evidence="2" id="KW-1185">Reference proteome</keyword>
<dbReference type="Proteomes" id="UP001497516">
    <property type="component" value="Chromosome 6"/>
</dbReference>
<evidence type="ECO:0000313" key="1">
    <source>
        <dbReference type="EMBL" id="CAL1393422.1"/>
    </source>
</evidence>
<dbReference type="EMBL" id="OZ034819">
    <property type="protein sequence ID" value="CAL1393422.1"/>
    <property type="molecule type" value="Genomic_DNA"/>
</dbReference>